<dbReference type="Gene3D" id="3.30.750.24">
    <property type="entry name" value="STAS domain"/>
    <property type="match status" value="1"/>
</dbReference>
<accession>A0A3S6IW35</accession>
<protein>
    <submittedName>
        <fullName evidence="2">Anti-anti-sigma regulatory factor</fullName>
    </submittedName>
</protein>
<dbReference type="PANTHER" id="PTHR33495">
    <property type="entry name" value="ANTI-SIGMA FACTOR ANTAGONIST TM_1081-RELATED-RELATED"/>
    <property type="match status" value="1"/>
</dbReference>
<dbReference type="Pfam" id="PF01740">
    <property type="entry name" value="STAS"/>
    <property type="match status" value="1"/>
</dbReference>
<dbReference type="PROSITE" id="PS50801">
    <property type="entry name" value="STAS"/>
    <property type="match status" value="1"/>
</dbReference>
<dbReference type="InterPro" id="IPR036513">
    <property type="entry name" value="STAS_dom_sf"/>
</dbReference>
<evidence type="ECO:0000313" key="2">
    <source>
        <dbReference type="EMBL" id="ASQ41166.1"/>
    </source>
</evidence>
<proteinExistence type="predicted"/>
<dbReference type="AlphaFoldDB" id="A0A3S6IW35"/>
<sequence>MSIKTQMSEDKKTLTIDIIGNFDITAYHDFGDSYKDLSGNDVKVFINMAETKYIDSSALGMLLMLRERAGGDDAEVDIINASDGIKKILATANFDKLFNMV</sequence>
<reference evidence="2" key="1">
    <citation type="submission" date="2016-11" db="EMBL/GenBank/DDBJ databases">
        <title>Region harboring genes involved in magnetosome formation of Candidatus Magnetananas rongchenensis.</title>
        <authorList>
            <person name="Wang M."/>
            <person name="Chen Y.-R."/>
            <person name="Zhang W."/>
            <person name="Pan H."/>
            <person name="Xiao T."/>
            <person name="Wu L.-F."/>
        </authorList>
    </citation>
    <scope>NUCLEOTIDE SEQUENCE</scope>
</reference>
<organism evidence="2">
    <name type="scientific">Candidatus Magnetananas rongchengensis</name>
    <dbReference type="NCBI Taxonomy" id="1463558"/>
    <lineage>
        <taxon>Bacteria</taxon>
        <taxon>Pseudomonadati</taxon>
        <taxon>Thermodesulfobacteriota</taxon>
        <taxon>Desulfobacteria</taxon>
        <taxon>Desulfobacterales</taxon>
        <taxon>Desulfobacteraceae</taxon>
        <taxon>Candidatus Magnetananas</taxon>
    </lineage>
</organism>
<dbReference type="CDD" id="cd07043">
    <property type="entry name" value="STAS_anti-anti-sigma_factors"/>
    <property type="match status" value="1"/>
</dbReference>
<dbReference type="EMBL" id="KY084568">
    <property type="protein sequence ID" value="ASQ41166.1"/>
    <property type="molecule type" value="Genomic_DNA"/>
</dbReference>
<dbReference type="InterPro" id="IPR002645">
    <property type="entry name" value="STAS_dom"/>
</dbReference>
<dbReference type="SUPFAM" id="SSF52091">
    <property type="entry name" value="SpoIIaa-like"/>
    <property type="match status" value="1"/>
</dbReference>
<dbReference type="GO" id="GO:0043856">
    <property type="term" value="F:anti-sigma factor antagonist activity"/>
    <property type="evidence" value="ECO:0007669"/>
    <property type="project" value="TreeGrafter"/>
</dbReference>
<name>A0A3S6IW35_9BACT</name>
<dbReference type="PANTHER" id="PTHR33495:SF15">
    <property type="entry name" value="STAS DOMAIN-CONTAINING PROTEIN"/>
    <property type="match status" value="1"/>
</dbReference>
<feature type="domain" description="STAS" evidence="1">
    <location>
        <begin position="3"/>
        <end position="101"/>
    </location>
</feature>
<evidence type="ECO:0000259" key="1">
    <source>
        <dbReference type="PROSITE" id="PS50801"/>
    </source>
</evidence>